<comment type="similarity">
    <text evidence="1 7">Belongs to the class-II pyridine nucleotide-disulfide oxidoreductase family.</text>
</comment>
<evidence type="ECO:0000256" key="1">
    <source>
        <dbReference type="ARBA" id="ARBA00009333"/>
    </source>
</evidence>
<dbReference type="EMBL" id="JBCHKQ010000004">
    <property type="protein sequence ID" value="MEM5948570.1"/>
    <property type="molecule type" value="Genomic_DNA"/>
</dbReference>
<dbReference type="SUPFAM" id="SSF51905">
    <property type="entry name" value="FAD/NAD(P)-binding domain"/>
    <property type="match status" value="1"/>
</dbReference>
<evidence type="ECO:0000256" key="5">
    <source>
        <dbReference type="ARBA" id="ARBA00023157"/>
    </source>
</evidence>
<dbReference type="Gene3D" id="3.50.50.60">
    <property type="entry name" value="FAD/NAD(P)-binding domain"/>
    <property type="match status" value="2"/>
</dbReference>
<name>A0ABU9UD29_9SPIR</name>
<dbReference type="InterPro" id="IPR005982">
    <property type="entry name" value="Thioredox_Rdtase"/>
</dbReference>
<keyword evidence="8" id="KW-0521">NADP</keyword>
<keyword evidence="2 7" id="KW-0285">Flavoprotein</keyword>
<organism evidence="10 11">
    <name type="scientific">Rarispira pelagica</name>
    <dbReference type="NCBI Taxonomy" id="3141764"/>
    <lineage>
        <taxon>Bacteria</taxon>
        <taxon>Pseudomonadati</taxon>
        <taxon>Spirochaetota</taxon>
        <taxon>Spirochaetia</taxon>
        <taxon>Winmispirales</taxon>
        <taxon>Winmispiraceae</taxon>
        <taxon>Rarispira</taxon>
    </lineage>
</organism>
<feature type="domain" description="FAD/NAD(P)-binding" evidence="9">
    <location>
        <begin position="6"/>
        <end position="295"/>
    </location>
</feature>
<dbReference type="InterPro" id="IPR050097">
    <property type="entry name" value="Ferredoxin-NADP_redctase_2"/>
</dbReference>
<evidence type="ECO:0000256" key="7">
    <source>
        <dbReference type="RuleBase" id="RU003880"/>
    </source>
</evidence>
<evidence type="ECO:0000256" key="8">
    <source>
        <dbReference type="RuleBase" id="RU003881"/>
    </source>
</evidence>
<comment type="caution">
    <text evidence="10">The sequence shown here is derived from an EMBL/GenBank/DDBJ whole genome shotgun (WGS) entry which is preliminary data.</text>
</comment>
<dbReference type="PROSITE" id="PS00573">
    <property type="entry name" value="PYRIDINE_REDOX_2"/>
    <property type="match status" value="1"/>
</dbReference>
<accession>A0ABU9UD29</accession>
<keyword evidence="6 7" id="KW-0676">Redox-active center</keyword>
<dbReference type="EC" id="1.8.1.9" evidence="7"/>
<evidence type="ECO:0000256" key="3">
    <source>
        <dbReference type="ARBA" id="ARBA00022827"/>
    </source>
</evidence>
<gene>
    <name evidence="10" type="primary">trxB</name>
    <name evidence="10" type="ORF">WKV44_08430</name>
</gene>
<dbReference type="InterPro" id="IPR008255">
    <property type="entry name" value="Pyr_nucl-diS_OxRdtase_2_AS"/>
</dbReference>
<keyword evidence="11" id="KW-1185">Reference proteome</keyword>
<comment type="catalytic activity">
    <reaction evidence="7">
        <text>[thioredoxin]-dithiol + NADP(+) = [thioredoxin]-disulfide + NADPH + H(+)</text>
        <dbReference type="Rhea" id="RHEA:20345"/>
        <dbReference type="Rhea" id="RHEA-COMP:10698"/>
        <dbReference type="Rhea" id="RHEA-COMP:10700"/>
        <dbReference type="ChEBI" id="CHEBI:15378"/>
        <dbReference type="ChEBI" id="CHEBI:29950"/>
        <dbReference type="ChEBI" id="CHEBI:50058"/>
        <dbReference type="ChEBI" id="CHEBI:57783"/>
        <dbReference type="ChEBI" id="CHEBI:58349"/>
        <dbReference type="EC" id="1.8.1.9"/>
    </reaction>
</comment>
<reference evidence="10 11" key="1">
    <citation type="submission" date="2024-03" db="EMBL/GenBank/DDBJ databases">
        <title>Ignisphaera cupida sp. nov., a hyperthermophilic hydrolytic archaeon from a hot spring of Kamchatka, and proposal of Ignisphaeraceae fam. nov.</title>
        <authorList>
            <person name="Podosokorskaya O.A."/>
            <person name="Elcheninov A.G."/>
            <person name="Maltseva A.I."/>
            <person name="Zayulina K.S."/>
            <person name="Novikov A."/>
            <person name="Merkel A.Y."/>
        </authorList>
    </citation>
    <scope>NUCLEOTIDE SEQUENCE [LARGE SCALE GENOMIC DNA]</scope>
    <source>
        <strain evidence="10 11">38H-sp</strain>
    </source>
</reference>
<evidence type="ECO:0000313" key="11">
    <source>
        <dbReference type="Proteomes" id="UP001466331"/>
    </source>
</evidence>
<keyword evidence="4 7" id="KW-0560">Oxidoreductase</keyword>
<dbReference type="Pfam" id="PF07992">
    <property type="entry name" value="Pyr_redox_2"/>
    <property type="match status" value="1"/>
</dbReference>
<dbReference type="NCBIfam" id="TIGR01292">
    <property type="entry name" value="TRX_reduct"/>
    <property type="match status" value="1"/>
</dbReference>
<dbReference type="PRINTS" id="PR00368">
    <property type="entry name" value="FADPNR"/>
</dbReference>
<dbReference type="GO" id="GO:0004791">
    <property type="term" value="F:thioredoxin-disulfide reductase (NADPH) activity"/>
    <property type="evidence" value="ECO:0007669"/>
    <property type="project" value="UniProtKB-EC"/>
</dbReference>
<dbReference type="PANTHER" id="PTHR48105">
    <property type="entry name" value="THIOREDOXIN REDUCTASE 1-RELATED-RELATED"/>
    <property type="match status" value="1"/>
</dbReference>
<dbReference type="InterPro" id="IPR036188">
    <property type="entry name" value="FAD/NAD-bd_sf"/>
</dbReference>
<evidence type="ECO:0000256" key="6">
    <source>
        <dbReference type="ARBA" id="ARBA00023284"/>
    </source>
</evidence>
<comment type="subunit">
    <text evidence="7">Homodimer.</text>
</comment>
<keyword evidence="5" id="KW-1015">Disulfide bond</keyword>
<dbReference type="PRINTS" id="PR00469">
    <property type="entry name" value="PNDRDTASEII"/>
</dbReference>
<comment type="cofactor">
    <cofactor evidence="8">
        <name>FAD</name>
        <dbReference type="ChEBI" id="CHEBI:57692"/>
    </cofactor>
    <text evidence="8">Binds 1 FAD per subunit.</text>
</comment>
<dbReference type="InterPro" id="IPR023753">
    <property type="entry name" value="FAD/NAD-binding_dom"/>
</dbReference>
<evidence type="ECO:0000313" key="10">
    <source>
        <dbReference type="EMBL" id="MEM5948570.1"/>
    </source>
</evidence>
<keyword evidence="3 7" id="KW-0274">FAD</keyword>
<dbReference type="Proteomes" id="UP001466331">
    <property type="component" value="Unassembled WGS sequence"/>
</dbReference>
<sequence>MNPETDVIIVGAGAAGLTAAQYASRANLKTLVIEQMAPGGQSLIIDDLENYPGFPEPISGIELAQRFEKQARNFGAEFLLAGVKSINKKDNIFVVDTTKGEKTAYSVIIATGSQHRKLGIPGEAELTGRGVSYCATCDGPFFKGKKMLVVGGGDAACDEAMYLSKLTDKIVHIHRRDRFRAQKALAQRVLNNESIEVRFNTVAKEIKGKEQNGITKVGSVVLEDVTTGKTYEEEFDAVFIFIGSDPQSDFVDVEKDETGYIITDQNMETSIKGMFCAGDVRATPFRQIVVAAGEGAIAAHRAAMHVDEIKGEAYV</sequence>
<evidence type="ECO:0000256" key="4">
    <source>
        <dbReference type="ARBA" id="ARBA00023002"/>
    </source>
</evidence>
<protein>
    <recommendedName>
        <fullName evidence="7">Thioredoxin reductase</fullName>
        <ecNumber evidence="7">1.8.1.9</ecNumber>
    </recommendedName>
</protein>
<evidence type="ECO:0000256" key="2">
    <source>
        <dbReference type="ARBA" id="ARBA00022630"/>
    </source>
</evidence>
<evidence type="ECO:0000259" key="9">
    <source>
        <dbReference type="Pfam" id="PF07992"/>
    </source>
</evidence>
<dbReference type="RefSeq" id="WP_420070021.1">
    <property type="nucleotide sequence ID" value="NZ_JBCHKQ010000004.1"/>
</dbReference>
<proteinExistence type="inferred from homology"/>